<evidence type="ECO:0000259" key="2">
    <source>
        <dbReference type="PROSITE" id="PS50943"/>
    </source>
</evidence>
<proteinExistence type="predicted"/>
<dbReference type="GO" id="GO:0003677">
    <property type="term" value="F:DNA binding"/>
    <property type="evidence" value="ECO:0007669"/>
    <property type="project" value="UniProtKB-KW"/>
</dbReference>
<dbReference type="OrthoDB" id="1863321at2"/>
<reference evidence="3 4" key="1">
    <citation type="submission" date="2018-08" db="EMBL/GenBank/DDBJ databases">
        <title>Murine metabolic-syndrome-specific gut microbial biobank.</title>
        <authorList>
            <person name="Liu C."/>
        </authorList>
    </citation>
    <scope>NUCLEOTIDE SEQUENCE [LARGE SCALE GENOMIC DNA]</scope>
    <source>
        <strain evidence="3 4">X69</strain>
    </source>
</reference>
<accession>A0A845RKB3</accession>
<evidence type="ECO:0000256" key="1">
    <source>
        <dbReference type="ARBA" id="ARBA00023125"/>
    </source>
</evidence>
<dbReference type="SUPFAM" id="SSF47413">
    <property type="entry name" value="lambda repressor-like DNA-binding domains"/>
    <property type="match status" value="1"/>
</dbReference>
<dbReference type="InterPro" id="IPR010982">
    <property type="entry name" value="Lambda_DNA-bd_dom_sf"/>
</dbReference>
<dbReference type="PROSITE" id="PS50943">
    <property type="entry name" value="HTH_CROC1"/>
    <property type="match status" value="1"/>
</dbReference>
<dbReference type="Pfam" id="PF01381">
    <property type="entry name" value="HTH_3"/>
    <property type="match status" value="1"/>
</dbReference>
<dbReference type="CDD" id="cd00093">
    <property type="entry name" value="HTH_XRE"/>
    <property type="match status" value="1"/>
</dbReference>
<organism evidence="3 4">
    <name type="scientific">Anaerotruncus colihominis</name>
    <dbReference type="NCBI Taxonomy" id="169435"/>
    <lineage>
        <taxon>Bacteria</taxon>
        <taxon>Bacillati</taxon>
        <taxon>Bacillota</taxon>
        <taxon>Clostridia</taxon>
        <taxon>Eubacteriales</taxon>
        <taxon>Oscillospiraceae</taxon>
        <taxon>Anaerotruncus</taxon>
    </lineage>
</organism>
<evidence type="ECO:0000313" key="3">
    <source>
        <dbReference type="EMBL" id="NBI80446.1"/>
    </source>
</evidence>
<dbReference type="InterPro" id="IPR001387">
    <property type="entry name" value="Cro/C1-type_HTH"/>
</dbReference>
<name>A0A845RKB3_9FIRM</name>
<keyword evidence="1" id="KW-0238">DNA-binding</keyword>
<dbReference type="Proteomes" id="UP000446348">
    <property type="component" value="Unassembled WGS sequence"/>
</dbReference>
<dbReference type="AlphaFoldDB" id="A0A845RKB3"/>
<dbReference type="RefSeq" id="WP_160211103.1">
    <property type="nucleotide sequence ID" value="NZ_QXWZ01000064.1"/>
</dbReference>
<dbReference type="EMBL" id="QXWZ01000064">
    <property type="protein sequence ID" value="NBI80446.1"/>
    <property type="molecule type" value="Genomic_DNA"/>
</dbReference>
<dbReference type="PANTHER" id="PTHR46558:SF11">
    <property type="entry name" value="HTH-TYPE TRANSCRIPTIONAL REGULATOR XRE"/>
    <property type="match status" value="1"/>
</dbReference>
<dbReference type="PANTHER" id="PTHR46558">
    <property type="entry name" value="TRACRIPTIONAL REGULATORY PROTEIN-RELATED-RELATED"/>
    <property type="match status" value="1"/>
</dbReference>
<feature type="domain" description="HTH cro/C1-type" evidence="2">
    <location>
        <begin position="7"/>
        <end position="61"/>
    </location>
</feature>
<evidence type="ECO:0000313" key="4">
    <source>
        <dbReference type="Proteomes" id="UP000446348"/>
    </source>
</evidence>
<sequence length="154" mass="17209">MNIAGRLKELRVSAGITQKELAAHTGIALQSIINYENGRREPNSKAMAVLERYFNVTGEYLRGESSDRAPEYAWEDPEIMAAIRASFPDQLRQLNDTLKDCSAEEQQAIFTILVQLCSVLNLKDDSKRRTAISMIRNVAVDVEHLTSDGSPKRG</sequence>
<dbReference type="SMART" id="SM00530">
    <property type="entry name" value="HTH_XRE"/>
    <property type="match status" value="1"/>
</dbReference>
<dbReference type="Gene3D" id="1.10.260.40">
    <property type="entry name" value="lambda repressor-like DNA-binding domains"/>
    <property type="match status" value="1"/>
</dbReference>
<protein>
    <submittedName>
        <fullName evidence="3">XRE family transcriptional regulator</fullName>
    </submittedName>
</protein>
<gene>
    <name evidence="3" type="ORF">D3Z39_16640</name>
</gene>
<comment type="caution">
    <text evidence="3">The sequence shown here is derived from an EMBL/GenBank/DDBJ whole genome shotgun (WGS) entry which is preliminary data.</text>
</comment>